<gene>
    <name evidence="7" type="ORF">Cgig2_033567</name>
</gene>
<dbReference type="EMBL" id="JAKOGI010000043">
    <property type="protein sequence ID" value="KAJ8446998.1"/>
    <property type="molecule type" value="Genomic_DNA"/>
</dbReference>
<keyword evidence="6" id="KW-0472">Membrane</keyword>
<dbReference type="GO" id="GO:0005506">
    <property type="term" value="F:iron ion binding"/>
    <property type="evidence" value="ECO:0007669"/>
    <property type="project" value="InterPro"/>
</dbReference>
<dbReference type="PANTHER" id="PTHR24296">
    <property type="entry name" value="CYTOCHROME P450"/>
    <property type="match status" value="1"/>
</dbReference>
<comment type="caution">
    <text evidence="7">The sequence shown here is derived from an EMBL/GenBank/DDBJ whole genome shotgun (WGS) entry which is preliminary data.</text>
</comment>
<keyword evidence="4" id="KW-0560">Oxidoreductase</keyword>
<sequence length="211" mass="24515">MWQYHQKMAHLVFGHPKFPQFLVKMVWEKIESGLISIVGTVGVALAWFFYLLTKNLHVLSKIREELDSMIAQVQYHHTHDDVTWNRCKILSRNFQDLKDKSYPPVPFDTRVPIEPETLPSGHKVDSSMQIIFNMYAMGWMKSLWGEDCHEFKPERWILETGKNIALTMMKVATIAITSRYHVEPAKAHPMAPNTAMVVHMKQGFKVKVATY</sequence>
<evidence type="ECO:0000313" key="8">
    <source>
        <dbReference type="Proteomes" id="UP001153076"/>
    </source>
</evidence>
<dbReference type="GO" id="GO:0016705">
    <property type="term" value="F:oxidoreductase activity, acting on paired donors, with incorporation or reduction of molecular oxygen"/>
    <property type="evidence" value="ECO:0007669"/>
    <property type="project" value="InterPro"/>
</dbReference>
<organism evidence="7 8">
    <name type="scientific">Carnegiea gigantea</name>
    <dbReference type="NCBI Taxonomy" id="171969"/>
    <lineage>
        <taxon>Eukaryota</taxon>
        <taxon>Viridiplantae</taxon>
        <taxon>Streptophyta</taxon>
        <taxon>Embryophyta</taxon>
        <taxon>Tracheophyta</taxon>
        <taxon>Spermatophyta</taxon>
        <taxon>Magnoliopsida</taxon>
        <taxon>eudicotyledons</taxon>
        <taxon>Gunneridae</taxon>
        <taxon>Pentapetalae</taxon>
        <taxon>Caryophyllales</taxon>
        <taxon>Cactineae</taxon>
        <taxon>Cactaceae</taxon>
        <taxon>Cactoideae</taxon>
        <taxon>Echinocereeae</taxon>
        <taxon>Carnegiea</taxon>
    </lineage>
</organism>
<comment type="cofactor">
    <cofactor evidence="1">
        <name>heme</name>
        <dbReference type="ChEBI" id="CHEBI:30413"/>
    </cofactor>
</comment>
<evidence type="ECO:0000256" key="3">
    <source>
        <dbReference type="ARBA" id="ARBA00022723"/>
    </source>
</evidence>
<keyword evidence="6" id="KW-1133">Transmembrane helix</keyword>
<evidence type="ECO:0000256" key="2">
    <source>
        <dbReference type="ARBA" id="ARBA00010617"/>
    </source>
</evidence>
<dbReference type="OrthoDB" id="1896685at2759"/>
<keyword evidence="8" id="KW-1185">Reference proteome</keyword>
<accession>A0A9Q1QLD9</accession>
<keyword evidence="3" id="KW-0479">Metal-binding</keyword>
<proteinExistence type="inferred from homology"/>
<evidence type="ECO:0000256" key="5">
    <source>
        <dbReference type="ARBA" id="ARBA00023004"/>
    </source>
</evidence>
<evidence type="ECO:0000256" key="4">
    <source>
        <dbReference type="ARBA" id="ARBA00023002"/>
    </source>
</evidence>
<evidence type="ECO:0000256" key="1">
    <source>
        <dbReference type="ARBA" id="ARBA00001971"/>
    </source>
</evidence>
<comment type="similarity">
    <text evidence="2">Belongs to the cytochrome P450 family.</text>
</comment>
<evidence type="ECO:0000313" key="7">
    <source>
        <dbReference type="EMBL" id="KAJ8446998.1"/>
    </source>
</evidence>
<dbReference type="Gene3D" id="1.10.630.10">
    <property type="entry name" value="Cytochrome P450"/>
    <property type="match status" value="1"/>
</dbReference>
<reference evidence="7" key="1">
    <citation type="submission" date="2022-04" db="EMBL/GenBank/DDBJ databases">
        <title>Carnegiea gigantea Genome sequencing and assembly v2.</title>
        <authorList>
            <person name="Copetti D."/>
            <person name="Sanderson M.J."/>
            <person name="Burquez A."/>
            <person name="Wojciechowski M.F."/>
        </authorList>
    </citation>
    <scope>NUCLEOTIDE SEQUENCE</scope>
    <source>
        <strain evidence="7">SGP5-SGP5p</strain>
        <tissue evidence="7">Aerial part</tissue>
    </source>
</reference>
<keyword evidence="6" id="KW-0812">Transmembrane</keyword>
<dbReference type="Proteomes" id="UP001153076">
    <property type="component" value="Unassembled WGS sequence"/>
</dbReference>
<name>A0A9Q1QLD9_9CARY</name>
<dbReference type="GO" id="GO:0020037">
    <property type="term" value="F:heme binding"/>
    <property type="evidence" value="ECO:0007669"/>
    <property type="project" value="InterPro"/>
</dbReference>
<feature type="transmembrane region" description="Helical" evidence="6">
    <location>
        <begin position="33"/>
        <end position="53"/>
    </location>
</feature>
<dbReference type="InterPro" id="IPR036396">
    <property type="entry name" value="Cyt_P450_sf"/>
</dbReference>
<protein>
    <submittedName>
        <fullName evidence="7">Uncharacterized protein</fullName>
    </submittedName>
</protein>
<keyword evidence="5" id="KW-0408">Iron</keyword>
<dbReference type="AlphaFoldDB" id="A0A9Q1QLD9"/>
<dbReference type="GO" id="GO:0004497">
    <property type="term" value="F:monooxygenase activity"/>
    <property type="evidence" value="ECO:0007669"/>
    <property type="project" value="InterPro"/>
</dbReference>
<dbReference type="SUPFAM" id="SSF48264">
    <property type="entry name" value="Cytochrome P450"/>
    <property type="match status" value="1"/>
</dbReference>
<evidence type="ECO:0000256" key="6">
    <source>
        <dbReference type="SAM" id="Phobius"/>
    </source>
</evidence>